<gene>
    <name evidence="7" type="ORF">Z520_11409</name>
</gene>
<evidence type="ECO:0000313" key="7">
    <source>
        <dbReference type="EMBL" id="KIX92933.1"/>
    </source>
</evidence>
<organism evidence="7 8">
    <name type="scientific">Fonsecaea multimorphosa CBS 102226</name>
    <dbReference type="NCBI Taxonomy" id="1442371"/>
    <lineage>
        <taxon>Eukaryota</taxon>
        <taxon>Fungi</taxon>
        <taxon>Dikarya</taxon>
        <taxon>Ascomycota</taxon>
        <taxon>Pezizomycotina</taxon>
        <taxon>Eurotiomycetes</taxon>
        <taxon>Chaetothyriomycetidae</taxon>
        <taxon>Chaetothyriales</taxon>
        <taxon>Herpotrichiellaceae</taxon>
        <taxon>Fonsecaea</taxon>
    </lineage>
</organism>
<dbReference type="GO" id="GO:0004497">
    <property type="term" value="F:monooxygenase activity"/>
    <property type="evidence" value="ECO:0007669"/>
    <property type="project" value="UniProtKB-KW"/>
</dbReference>
<sequence length="483" mass="53395">MASLAAAKDSPDYWERTTEKVERGNDSKLHVTVVGGGIGGLGAAIGCLLAGHDVDVLEAADQFGEIGAGIQLLPNGSRILYRWGLREIVRKLAVRPGKVNMWGWKGNLISSLDYHDAAAQYPGSDFLDFHRPVLHKILLDRAIELGAKLHNSCRVVDVQCHADGSGANVVLADGSVRATDLVVGADGVFGHLREIMLKRPDPPIRSGDMAYRITLPAAKLLDDPELAIFIKEPQVNYWLGPDAHCVNYVLRGGELFNFPLALKDDIPLDQPNRVPGDVNVMREYFKDWEPRITKLLSKCESVEKWRLCYRLGLDSWNDPSGSFTMLGDAVHATVPYYASGAGICLEDGAVLGECLSRIKSKSPTEKQHALAVYESCRKDRAVMLVRRGNVQQVLYHFPDGPEQMDRDEKMKMQPPPPGEAIAWRDPGFAPQLFSYDHIQEVSKIAALSDGVQNQPRSQSCLFSRWNRAGPKRLLRASIASHKM</sequence>
<dbReference type="PANTHER" id="PTHR13789:SF242">
    <property type="entry name" value="FAD-BINDING DOMAIN-CONTAINING PROTEIN"/>
    <property type="match status" value="1"/>
</dbReference>
<accession>A0A0D2K9A1</accession>
<feature type="domain" description="FAD-binding" evidence="6">
    <location>
        <begin position="29"/>
        <end position="194"/>
    </location>
</feature>
<keyword evidence="4" id="KW-0560">Oxidoreductase</keyword>
<dbReference type="GeneID" id="27717155"/>
<name>A0A0D2K9A1_9EURO</name>
<proteinExistence type="inferred from homology"/>
<dbReference type="SUPFAM" id="SSF51905">
    <property type="entry name" value="FAD/NAD(P)-binding domain"/>
    <property type="match status" value="1"/>
</dbReference>
<evidence type="ECO:0000256" key="2">
    <source>
        <dbReference type="ARBA" id="ARBA00022630"/>
    </source>
</evidence>
<dbReference type="STRING" id="1442371.A0A0D2K9A1"/>
<dbReference type="PANTHER" id="PTHR13789">
    <property type="entry name" value="MONOOXYGENASE"/>
    <property type="match status" value="1"/>
</dbReference>
<reference evidence="7 8" key="1">
    <citation type="submission" date="2015-01" db="EMBL/GenBank/DDBJ databases">
        <title>The Genome Sequence of Fonsecaea multimorphosa CBS 102226.</title>
        <authorList>
            <consortium name="The Broad Institute Genomics Platform"/>
            <person name="Cuomo C."/>
            <person name="de Hoog S."/>
            <person name="Gorbushina A."/>
            <person name="Stielow B."/>
            <person name="Teixiera M."/>
            <person name="Abouelleil A."/>
            <person name="Chapman S.B."/>
            <person name="Priest M."/>
            <person name="Young S.K."/>
            <person name="Wortman J."/>
            <person name="Nusbaum C."/>
            <person name="Birren B."/>
        </authorList>
    </citation>
    <scope>NUCLEOTIDE SEQUENCE [LARGE SCALE GENOMIC DNA]</scope>
    <source>
        <strain evidence="7 8">CBS 102226</strain>
    </source>
</reference>
<dbReference type="PRINTS" id="PR00420">
    <property type="entry name" value="RNGMNOXGNASE"/>
</dbReference>
<dbReference type="InterPro" id="IPR050493">
    <property type="entry name" value="FAD-dep_Monooxygenase_BioMet"/>
</dbReference>
<dbReference type="Pfam" id="PF01494">
    <property type="entry name" value="FAD_binding_3"/>
    <property type="match status" value="1"/>
</dbReference>
<evidence type="ECO:0000259" key="6">
    <source>
        <dbReference type="Pfam" id="PF01494"/>
    </source>
</evidence>
<dbReference type="OrthoDB" id="16820at2759"/>
<dbReference type="RefSeq" id="XP_016627056.1">
    <property type="nucleotide sequence ID" value="XM_016781898.1"/>
</dbReference>
<dbReference type="AlphaFoldDB" id="A0A0D2K9A1"/>
<evidence type="ECO:0000313" key="8">
    <source>
        <dbReference type="Proteomes" id="UP000053411"/>
    </source>
</evidence>
<evidence type="ECO:0000256" key="3">
    <source>
        <dbReference type="ARBA" id="ARBA00022827"/>
    </source>
</evidence>
<dbReference type="Gene3D" id="3.50.50.60">
    <property type="entry name" value="FAD/NAD(P)-binding domain"/>
    <property type="match status" value="1"/>
</dbReference>
<comment type="similarity">
    <text evidence="1">Belongs to the paxM FAD-dependent monooxygenase family.</text>
</comment>
<keyword evidence="5" id="KW-0503">Monooxygenase</keyword>
<dbReference type="GO" id="GO:0071949">
    <property type="term" value="F:FAD binding"/>
    <property type="evidence" value="ECO:0007669"/>
    <property type="project" value="InterPro"/>
</dbReference>
<keyword evidence="3" id="KW-0274">FAD</keyword>
<dbReference type="Proteomes" id="UP000053411">
    <property type="component" value="Unassembled WGS sequence"/>
</dbReference>
<evidence type="ECO:0000256" key="4">
    <source>
        <dbReference type="ARBA" id="ARBA00023002"/>
    </source>
</evidence>
<protein>
    <recommendedName>
        <fullName evidence="6">FAD-binding domain-containing protein</fullName>
    </recommendedName>
</protein>
<dbReference type="SUPFAM" id="SSF54373">
    <property type="entry name" value="FAD-linked reductases, C-terminal domain"/>
    <property type="match status" value="1"/>
</dbReference>
<keyword evidence="8" id="KW-1185">Reference proteome</keyword>
<keyword evidence="2" id="KW-0285">Flavoprotein</keyword>
<dbReference type="VEuPathDB" id="FungiDB:Z520_11409"/>
<dbReference type="InterPro" id="IPR036188">
    <property type="entry name" value="FAD/NAD-bd_sf"/>
</dbReference>
<evidence type="ECO:0000256" key="5">
    <source>
        <dbReference type="ARBA" id="ARBA00023033"/>
    </source>
</evidence>
<dbReference type="EMBL" id="KN848099">
    <property type="protein sequence ID" value="KIX92933.1"/>
    <property type="molecule type" value="Genomic_DNA"/>
</dbReference>
<evidence type="ECO:0000256" key="1">
    <source>
        <dbReference type="ARBA" id="ARBA00007992"/>
    </source>
</evidence>
<dbReference type="InterPro" id="IPR002938">
    <property type="entry name" value="FAD-bd"/>
</dbReference>